<dbReference type="PROSITE" id="PS00249">
    <property type="entry name" value="PDGF_1"/>
    <property type="match status" value="1"/>
</dbReference>
<evidence type="ECO:0000256" key="12">
    <source>
        <dbReference type="ARBA" id="ARBA00042479"/>
    </source>
</evidence>
<dbReference type="GO" id="GO:0051781">
    <property type="term" value="P:positive regulation of cell division"/>
    <property type="evidence" value="ECO:0007669"/>
    <property type="project" value="UniProtKB-KW"/>
</dbReference>
<keyword evidence="4" id="KW-0964">Secreted</keyword>
<dbReference type="GO" id="GO:0030335">
    <property type="term" value="P:positive regulation of cell migration"/>
    <property type="evidence" value="ECO:0007669"/>
    <property type="project" value="TreeGrafter"/>
</dbReference>
<dbReference type="SUPFAM" id="SSF57501">
    <property type="entry name" value="Cystine-knot cytokines"/>
    <property type="match status" value="1"/>
</dbReference>
<evidence type="ECO:0000256" key="9">
    <source>
        <dbReference type="ARBA" id="ARBA00023246"/>
    </source>
</evidence>
<dbReference type="STRING" id="113540.ENSSFOP00015000157"/>
<dbReference type="GO" id="GO:0008083">
    <property type="term" value="F:growth factor activity"/>
    <property type="evidence" value="ECO:0007669"/>
    <property type="project" value="UniProtKB-KW"/>
</dbReference>
<dbReference type="EMBL" id="JARO02001236">
    <property type="protein sequence ID" value="KPP76066.1"/>
    <property type="molecule type" value="Genomic_DNA"/>
</dbReference>
<keyword evidence="9" id="KW-0497">Mitogen</keyword>
<evidence type="ECO:0000256" key="13">
    <source>
        <dbReference type="RuleBase" id="RU003818"/>
    </source>
</evidence>
<dbReference type="InterPro" id="IPR000072">
    <property type="entry name" value="PDGF/VEGF_dom"/>
</dbReference>
<dbReference type="InterPro" id="IPR006782">
    <property type="entry name" value="PDGF_N"/>
</dbReference>
<dbReference type="Pfam" id="PF04692">
    <property type="entry name" value="PDGF_N"/>
    <property type="match status" value="1"/>
</dbReference>
<proteinExistence type="inferred from homology"/>
<evidence type="ECO:0000256" key="2">
    <source>
        <dbReference type="ARBA" id="ARBA00006686"/>
    </source>
</evidence>
<dbReference type="GO" id="GO:0048008">
    <property type="term" value="P:platelet-derived growth factor receptor signaling pathway"/>
    <property type="evidence" value="ECO:0007669"/>
    <property type="project" value="TreeGrafter"/>
</dbReference>
<evidence type="ECO:0000256" key="3">
    <source>
        <dbReference type="ARBA" id="ARBA00022473"/>
    </source>
</evidence>
<dbReference type="GO" id="GO:0051897">
    <property type="term" value="P:positive regulation of phosphatidylinositol 3-kinase/protein kinase B signal transduction"/>
    <property type="evidence" value="ECO:0007669"/>
    <property type="project" value="TreeGrafter"/>
</dbReference>
<dbReference type="GO" id="GO:0005161">
    <property type="term" value="F:platelet-derived growth factor receptor binding"/>
    <property type="evidence" value="ECO:0007669"/>
    <property type="project" value="TreeGrafter"/>
</dbReference>
<evidence type="ECO:0000256" key="10">
    <source>
        <dbReference type="ARBA" id="ARBA00040278"/>
    </source>
</evidence>
<keyword evidence="8" id="KW-0325">Glycoprotein</keyword>
<keyword evidence="3" id="KW-0217">Developmental protein</keyword>
<keyword evidence="6 13" id="KW-0339">Growth factor</keyword>
<feature type="non-terminal residue" evidence="15">
    <location>
        <position position="227"/>
    </location>
</feature>
<evidence type="ECO:0000256" key="4">
    <source>
        <dbReference type="ARBA" id="ARBA00022525"/>
    </source>
</evidence>
<dbReference type="GO" id="GO:0008284">
    <property type="term" value="P:positive regulation of cell population proliferation"/>
    <property type="evidence" value="ECO:0007669"/>
    <property type="project" value="TreeGrafter"/>
</dbReference>
<reference evidence="15 16" key="1">
    <citation type="submission" date="2015-08" db="EMBL/GenBank/DDBJ databases">
        <title>The genome of the Asian arowana (Scleropages formosus).</title>
        <authorList>
            <person name="Tan M.H."/>
            <person name="Gan H.M."/>
            <person name="Croft L.J."/>
            <person name="Austin C.M."/>
        </authorList>
    </citation>
    <scope>NUCLEOTIDE SEQUENCE [LARGE SCALE GENOMIC DNA]</scope>
    <source>
        <strain evidence="15">Aro1</strain>
    </source>
</reference>
<comment type="similarity">
    <text evidence="2 13">Belongs to the PDGF/VEGF growth factor family.</text>
</comment>
<evidence type="ECO:0000256" key="6">
    <source>
        <dbReference type="ARBA" id="ARBA00023030"/>
    </source>
</evidence>
<dbReference type="GO" id="GO:0070374">
    <property type="term" value="P:positive regulation of ERK1 and ERK2 cascade"/>
    <property type="evidence" value="ECO:0007669"/>
    <property type="project" value="TreeGrafter"/>
</dbReference>
<dbReference type="AlphaFoldDB" id="A0A0P7UNF8"/>
<evidence type="ECO:0000259" key="14">
    <source>
        <dbReference type="PROSITE" id="PS50278"/>
    </source>
</evidence>
<evidence type="ECO:0000256" key="11">
    <source>
        <dbReference type="ARBA" id="ARBA00041285"/>
    </source>
</evidence>
<dbReference type="Pfam" id="PF00341">
    <property type="entry name" value="PDGF"/>
    <property type="match status" value="1"/>
</dbReference>
<dbReference type="GO" id="GO:0016020">
    <property type="term" value="C:membrane"/>
    <property type="evidence" value="ECO:0007669"/>
    <property type="project" value="InterPro"/>
</dbReference>
<dbReference type="InterPro" id="IPR023581">
    <property type="entry name" value="PD_growth_factor_CS"/>
</dbReference>
<gene>
    <name evidence="15" type="ORF">Z043_104625</name>
</gene>
<evidence type="ECO:0000256" key="1">
    <source>
        <dbReference type="ARBA" id="ARBA00004613"/>
    </source>
</evidence>
<dbReference type="SMART" id="SM00141">
    <property type="entry name" value="PDGF"/>
    <property type="match status" value="1"/>
</dbReference>
<keyword evidence="5" id="KW-0732">Signal</keyword>
<dbReference type="InterPro" id="IPR029034">
    <property type="entry name" value="Cystine-knot_cytokine"/>
</dbReference>
<evidence type="ECO:0000256" key="7">
    <source>
        <dbReference type="ARBA" id="ARBA00023157"/>
    </source>
</evidence>
<dbReference type="PANTHER" id="PTHR11633">
    <property type="entry name" value="PLATELET-DERIVED GROWTH FACTOR"/>
    <property type="match status" value="1"/>
</dbReference>
<dbReference type="PROSITE" id="PS50278">
    <property type="entry name" value="PDGF_2"/>
    <property type="match status" value="1"/>
</dbReference>
<evidence type="ECO:0000256" key="8">
    <source>
        <dbReference type="ARBA" id="ARBA00023180"/>
    </source>
</evidence>
<comment type="subcellular location">
    <subcellularLocation>
        <location evidence="1">Secreted</location>
    </subcellularLocation>
</comment>
<evidence type="ECO:0000313" key="16">
    <source>
        <dbReference type="Proteomes" id="UP000034805"/>
    </source>
</evidence>
<evidence type="ECO:0000313" key="15">
    <source>
        <dbReference type="EMBL" id="KPP76066.1"/>
    </source>
</evidence>
<protein>
    <recommendedName>
        <fullName evidence="10">Platelet-derived growth factor subunit A</fullName>
    </recommendedName>
    <alternativeName>
        <fullName evidence="12">Platelet-derived growth factor A chain</fullName>
    </alternativeName>
    <alternativeName>
        <fullName evidence="11">Platelet-derived growth factor alpha polypeptide</fullName>
    </alternativeName>
</protein>
<keyword evidence="7" id="KW-1015">Disulfide bond</keyword>
<evidence type="ECO:0000256" key="5">
    <source>
        <dbReference type="ARBA" id="ARBA00022729"/>
    </source>
</evidence>
<comment type="caution">
    <text evidence="15">The sequence shown here is derived from an EMBL/GenBank/DDBJ whole genome shotgun (WGS) entry which is preliminary data.</text>
</comment>
<sequence>MVEKNLVLDLGQIGTGRRCGARSRTSSCARSVWPVPPRSLTFGPQDAPLPQELLDRLSHSEIHSISDLQRLLDIDSVENGVMEETDQRYHKDYWHSSVDLKSLQGNSRRKRSAEEAVPASCKTRTVVYEIPRSHVDPTSANFLIWPPCVEVKRCTGCCHPGKLRCYPSRRHHRTVKVAKLEYVRRKPRLREVFVRLEDHLECMCMPPHHVAQHEEVDTGHRYGAEEQ</sequence>
<dbReference type="Gene3D" id="2.10.90.10">
    <property type="entry name" value="Cystine-knot cytokines"/>
    <property type="match status" value="1"/>
</dbReference>
<dbReference type="CDD" id="cd00135">
    <property type="entry name" value="PDGF"/>
    <property type="match status" value="1"/>
</dbReference>
<name>A0A0P7UNF8_SCLFO</name>
<accession>A0A0P7UNF8</accession>
<dbReference type="GO" id="GO:0005615">
    <property type="term" value="C:extracellular space"/>
    <property type="evidence" value="ECO:0007669"/>
    <property type="project" value="TreeGrafter"/>
</dbReference>
<dbReference type="Proteomes" id="UP000034805">
    <property type="component" value="Unassembled WGS sequence"/>
</dbReference>
<organism evidence="15 16">
    <name type="scientific">Scleropages formosus</name>
    <name type="common">Asian bonytongue</name>
    <name type="synonym">Osteoglossum formosum</name>
    <dbReference type="NCBI Taxonomy" id="113540"/>
    <lineage>
        <taxon>Eukaryota</taxon>
        <taxon>Metazoa</taxon>
        <taxon>Chordata</taxon>
        <taxon>Craniata</taxon>
        <taxon>Vertebrata</taxon>
        <taxon>Euteleostomi</taxon>
        <taxon>Actinopterygii</taxon>
        <taxon>Neopterygii</taxon>
        <taxon>Teleostei</taxon>
        <taxon>Osteoglossocephala</taxon>
        <taxon>Osteoglossomorpha</taxon>
        <taxon>Osteoglossiformes</taxon>
        <taxon>Osteoglossidae</taxon>
        <taxon>Scleropages</taxon>
    </lineage>
</organism>
<feature type="domain" description="Platelet-derived growth factor (PDGF) family profile" evidence="14">
    <location>
        <begin position="108"/>
        <end position="209"/>
    </location>
</feature>
<dbReference type="PANTHER" id="PTHR11633:SF3">
    <property type="entry name" value="PLATELET-DERIVED GROWTH FACTOR SUBUNIT A"/>
    <property type="match status" value="1"/>
</dbReference>